<feature type="domain" description="TonB-dependent receptor plug" evidence="4">
    <location>
        <begin position="260"/>
        <end position="361"/>
    </location>
</feature>
<dbReference type="Proteomes" id="UP000295807">
    <property type="component" value="Unassembled WGS sequence"/>
</dbReference>
<dbReference type="InterPro" id="IPR023996">
    <property type="entry name" value="TonB-dep_OMP_SusC/RagA"/>
</dbReference>
<dbReference type="SUPFAM" id="SSF49464">
    <property type="entry name" value="Carboxypeptidase regulatory domain-like"/>
    <property type="match status" value="1"/>
</dbReference>
<evidence type="ECO:0000313" key="6">
    <source>
        <dbReference type="Proteomes" id="UP000295807"/>
    </source>
</evidence>
<comment type="caution">
    <text evidence="5">The sequence shown here is derived from an EMBL/GenBank/DDBJ whole genome shotgun (WGS) entry which is preliminary data.</text>
</comment>
<dbReference type="InterPro" id="IPR039426">
    <property type="entry name" value="TonB-dep_rcpt-like"/>
</dbReference>
<accession>A0A4R3KYF8</accession>
<dbReference type="PANTHER" id="PTHR30069">
    <property type="entry name" value="TONB-DEPENDENT OUTER MEMBRANE RECEPTOR"/>
    <property type="match status" value="1"/>
</dbReference>
<feature type="signal peptide" evidence="3">
    <location>
        <begin position="1"/>
        <end position="32"/>
    </location>
</feature>
<gene>
    <name evidence="5" type="ORF">EDD80_101274</name>
</gene>
<dbReference type="AlphaFoldDB" id="A0A4R3KYF8"/>
<proteinExistence type="inferred from homology"/>
<organism evidence="5 6">
    <name type="scientific">Anseongella ginsenosidimutans</name>
    <dbReference type="NCBI Taxonomy" id="496056"/>
    <lineage>
        <taxon>Bacteria</taxon>
        <taxon>Pseudomonadati</taxon>
        <taxon>Bacteroidota</taxon>
        <taxon>Sphingobacteriia</taxon>
        <taxon>Sphingobacteriales</taxon>
        <taxon>Sphingobacteriaceae</taxon>
        <taxon>Anseongella</taxon>
    </lineage>
</organism>
<dbReference type="GO" id="GO:0044718">
    <property type="term" value="P:siderophore transmembrane transport"/>
    <property type="evidence" value="ECO:0007669"/>
    <property type="project" value="TreeGrafter"/>
</dbReference>
<keyword evidence="2" id="KW-0998">Cell outer membrane</keyword>
<evidence type="ECO:0000256" key="2">
    <source>
        <dbReference type="PROSITE-ProRule" id="PRU01360"/>
    </source>
</evidence>
<dbReference type="InterPro" id="IPR008969">
    <property type="entry name" value="CarboxyPept-like_regulatory"/>
</dbReference>
<comment type="subcellular location">
    <subcellularLocation>
        <location evidence="2">Cell outer membrane</location>
        <topology evidence="2">Multi-pass membrane protein</topology>
    </subcellularLocation>
</comment>
<dbReference type="PANTHER" id="PTHR30069:SF29">
    <property type="entry name" value="HEMOGLOBIN AND HEMOGLOBIN-HAPTOGLOBIN-BINDING PROTEIN 1-RELATED"/>
    <property type="match status" value="1"/>
</dbReference>
<dbReference type="Gene3D" id="2.170.130.10">
    <property type="entry name" value="TonB-dependent receptor, plug domain"/>
    <property type="match status" value="1"/>
</dbReference>
<keyword evidence="1 3" id="KW-0732">Signal</keyword>
<dbReference type="PROSITE" id="PS51257">
    <property type="entry name" value="PROKAR_LIPOPROTEIN"/>
    <property type="match status" value="1"/>
</dbReference>
<name>A0A4R3KYF8_9SPHI</name>
<dbReference type="Pfam" id="PF13715">
    <property type="entry name" value="CarbopepD_reg_2"/>
    <property type="match status" value="1"/>
</dbReference>
<feature type="chain" id="PRO_5020289488" evidence="3">
    <location>
        <begin position="33"/>
        <end position="1184"/>
    </location>
</feature>
<evidence type="ECO:0000256" key="1">
    <source>
        <dbReference type="ARBA" id="ARBA00022729"/>
    </source>
</evidence>
<dbReference type="SUPFAM" id="SSF56935">
    <property type="entry name" value="Porins"/>
    <property type="match status" value="1"/>
</dbReference>
<dbReference type="Gene3D" id="3.55.50.30">
    <property type="match status" value="1"/>
</dbReference>
<protein>
    <submittedName>
        <fullName evidence="5">TonB-linked SusC/RagA family outer membrane protein</fullName>
    </submittedName>
</protein>
<sequence>MLNKTLIAMSRKLYYYGMLLVLACCASAPAFSQILAAASTVPPGEPRDQRYGIKTLEKALAELQERYKVSFFYKTELIEGLRVDGNAVSGTGGFEKDLNELLRQHGLVYKTAGDNLYVIIPGKKEEKISAVKFRKIISDIGGSKGISGTNPDFSSGRLQAADYYQQNSVTGTVTSASDSTALPGVSVLVKGTQNGASTDMNGRYQLQNVPEDAILVFTFLGFQTLEQAVNGRSELNVALETDAESLEQVVVTGFGLSQKKESLTSAISTIGAEDISRSLSSTTSGALVGKIPGLNSRQTDGRPGASTALQIRNMGDPLYVIDGVQKDAGQFNNLNPADIASISVLKDASASIYGVRAANGVIVVTTKKGRRNSKNTVSITANYGLQDLSAFPKPADALTYIRSFIQSETVQGASNYTYSKEDLEKWRQGTEKGYVPFDWYDYIWETAPQYNVNASASGGSENINYYFSVGHLDQEANIVNYGGFTRTNVQMNVEANISERFKVGAGLNGRVEKRVNPGVPGGDDLWLPRFATYRNLPTVRPFANDNPDYPTLTSTDPGTNFAWLNYELSGKLEDTWRVGQLNFNAEYEIMDGLTAKGLVSYYYANRKMDNHEYTYKLYGYDEDTDTYPVIFENNNPWRERDMRHVEELTSNLQLAYTKNIADHNLTVIGGMETIKRDEPRTWVHSIPAANALDLIHFETLDTYDDFGDRTQARLGFVGRINYDYANKYLVELSARYDGSWKFPPGDRWGFFPSASAGWRISEESFWKDGSISNVFNDLKLRASYGLLGDDDLGEIDGDPIYSPFDYLGGYDYNVSGAVIDGEYVVGTVPRGLPVNTLSWIKARIFDVGIDASFLNSRLTVTVDYFQRKRTGLPAARYDILIPSEVGFGLPNENLNSDAHKGYDASVIWNDKAGDLTYSIGGNVTYSRFYDWEQYKPRFSNSWDEYRNSLVQRYGYLNWGLEADGQFSSWEEIASWEIDNDRQGNKTLRPGDIKYVDQNGDGVINGMDERPIGYRQNETPALNFGLNFGFGWKGFDLSFDLTGGGMFTFYQEWEQRNPFHDGGNNPQYYMENAWRLSDIWDPNSELIPGDYPMLLIGNSSHSNYWNSTFWKTNVRYIKLRNLELGYSLPQKLLTPLSLSNVRFYLAGQNLFTISNLEGVDPEGDATNGLGYPTIRIMNFGLNVQF</sequence>
<dbReference type="InterPro" id="IPR012910">
    <property type="entry name" value="Plug_dom"/>
</dbReference>
<keyword evidence="2" id="KW-0813">Transport</keyword>
<evidence type="ECO:0000313" key="5">
    <source>
        <dbReference type="EMBL" id="TCS90076.1"/>
    </source>
</evidence>
<dbReference type="EMBL" id="SMAD01000001">
    <property type="protein sequence ID" value="TCS90076.1"/>
    <property type="molecule type" value="Genomic_DNA"/>
</dbReference>
<dbReference type="PROSITE" id="PS52016">
    <property type="entry name" value="TONB_DEPENDENT_REC_3"/>
    <property type="match status" value="1"/>
</dbReference>
<dbReference type="NCBIfam" id="TIGR04057">
    <property type="entry name" value="SusC_RagA_signa"/>
    <property type="match status" value="1"/>
</dbReference>
<dbReference type="GO" id="GO:0009279">
    <property type="term" value="C:cell outer membrane"/>
    <property type="evidence" value="ECO:0007669"/>
    <property type="project" value="UniProtKB-SubCell"/>
</dbReference>
<dbReference type="Gene3D" id="2.60.40.1120">
    <property type="entry name" value="Carboxypeptidase-like, regulatory domain"/>
    <property type="match status" value="1"/>
</dbReference>
<keyword evidence="2" id="KW-1134">Transmembrane beta strand</keyword>
<evidence type="ECO:0000256" key="3">
    <source>
        <dbReference type="SAM" id="SignalP"/>
    </source>
</evidence>
<evidence type="ECO:0000259" key="4">
    <source>
        <dbReference type="Pfam" id="PF07715"/>
    </source>
</evidence>
<keyword evidence="6" id="KW-1185">Reference proteome</keyword>
<keyword evidence="2" id="KW-0812">Transmembrane</keyword>
<dbReference type="InterPro" id="IPR023997">
    <property type="entry name" value="TonB-dep_OMP_SusC/RagA_CS"/>
</dbReference>
<dbReference type="NCBIfam" id="TIGR04056">
    <property type="entry name" value="OMP_RagA_SusC"/>
    <property type="match status" value="1"/>
</dbReference>
<keyword evidence="2" id="KW-0472">Membrane</keyword>
<comment type="similarity">
    <text evidence="2">Belongs to the TonB-dependent receptor family.</text>
</comment>
<dbReference type="Pfam" id="PF07715">
    <property type="entry name" value="Plug"/>
    <property type="match status" value="1"/>
</dbReference>
<reference evidence="5 6" key="1">
    <citation type="submission" date="2019-03" db="EMBL/GenBank/DDBJ databases">
        <title>Genomic Encyclopedia of Type Strains, Phase IV (KMG-IV): sequencing the most valuable type-strain genomes for metagenomic binning, comparative biology and taxonomic classification.</title>
        <authorList>
            <person name="Goeker M."/>
        </authorList>
    </citation>
    <scope>NUCLEOTIDE SEQUENCE [LARGE SCALE GENOMIC DNA]</scope>
    <source>
        <strain evidence="5 6">DSM 21100</strain>
    </source>
</reference>
<dbReference type="GO" id="GO:0015344">
    <property type="term" value="F:siderophore uptake transmembrane transporter activity"/>
    <property type="evidence" value="ECO:0007669"/>
    <property type="project" value="TreeGrafter"/>
</dbReference>
<dbReference type="InterPro" id="IPR037066">
    <property type="entry name" value="Plug_dom_sf"/>
</dbReference>